<feature type="transmembrane region" description="Helical" evidence="6">
    <location>
        <begin position="161"/>
        <end position="181"/>
    </location>
</feature>
<dbReference type="Proteomes" id="UP001441944">
    <property type="component" value="Unassembled WGS sequence"/>
</dbReference>
<dbReference type="InterPro" id="IPR011701">
    <property type="entry name" value="MFS"/>
</dbReference>
<evidence type="ECO:0000256" key="4">
    <source>
        <dbReference type="ARBA" id="ARBA00022989"/>
    </source>
</evidence>
<evidence type="ECO:0000313" key="9">
    <source>
        <dbReference type="Proteomes" id="UP001441944"/>
    </source>
</evidence>
<dbReference type="PROSITE" id="PS50850">
    <property type="entry name" value="MFS"/>
    <property type="match status" value="1"/>
</dbReference>
<dbReference type="SUPFAM" id="SSF103473">
    <property type="entry name" value="MFS general substrate transporter"/>
    <property type="match status" value="1"/>
</dbReference>
<feature type="transmembrane region" description="Helical" evidence="6">
    <location>
        <begin position="215"/>
        <end position="237"/>
    </location>
</feature>
<gene>
    <name evidence="8" type="ORF">NBRC116598_23420</name>
</gene>
<dbReference type="EMBL" id="BAABWU010000008">
    <property type="protein sequence ID" value="GAA6196898.1"/>
    <property type="molecule type" value="Genomic_DNA"/>
</dbReference>
<evidence type="ECO:0000259" key="7">
    <source>
        <dbReference type="PROSITE" id="PS50850"/>
    </source>
</evidence>
<evidence type="ECO:0000256" key="3">
    <source>
        <dbReference type="ARBA" id="ARBA00022692"/>
    </source>
</evidence>
<dbReference type="InterPro" id="IPR001958">
    <property type="entry name" value="Tet-R_TetA/multi-R_MdtG-like"/>
</dbReference>
<dbReference type="InterPro" id="IPR036259">
    <property type="entry name" value="MFS_trans_sf"/>
</dbReference>
<keyword evidence="5 6" id="KW-0472">Membrane</keyword>
<organism evidence="8 9">
    <name type="scientific">Pseudophaeobacter arcticus</name>
    <dbReference type="NCBI Taxonomy" id="385492"/>
    <lineage>
        <taxon>Bacteria</taxon>
        <taxon>Pseudomonadati</taxon>
        <taxon>Pseudomonadota</taxon>
        <taxon>Alphaproteobacteria</taxon>
        <taxon>Rhodobacterales</taxon>
        <taxon>Paracoccaceae</taxon>
        <taxon>Pseudophaeobacter</taxon>
    </lineage>
</organism>
<feature type="transmembrane region" description="Helical" evidence="6">
    <location>
        <begin position="342"/>
        <end position="364"/>
    </location>
</feature>
<feature type="transmembrane region" description="Helical" evidence="6">
    <location>
        <begin position="104"/>
        <end position="121"/>
    </location>
</feature>
<dbReference type="CDD" id="cd17388">
    <property type="entry name" value="MFS_TetA"/>
    <property type="match status" value="1"/>
</dbReference>
<feature type="transmembrane region" description="Helical" evidence="6">
    <location>
        <begin position="370"/>
        <end position="392"/>
    </location>
</feature>
<dbReference type="PANTHER" id="PTHR23504:SF15">
    <property type="entry name" value="MAJOR FACILITATOR SUPERFAMILY (MFS) PROFILE DOMAIN-CONTAINING PROTEIN"/>
    <property type="match status" value="1"/>
</dbReference>
<evidence type="ECO:0000256" key="5">
    <source>
        <dbReference type="ARBA" id="ARBA00023136"/>
    </source>
</evidence>
<keyword evidence="9" id="KW-1185">Reference proteome</keyword>
<feature type="transmembrane region" description="Helical" evidence="6">
    <location>
        <begin position="75"/>
        <end position="98"/>
    </location>
</feature>
<name>A0ABQ0AM29_9RHOB</name>
<dbReference type="PRINTS" id="PR01035">
    <property type="entry name" value="TCRTETA"/>
</dbReference>
<comment type="caution">
    <text evidence="8">The sequence shown here is derived from an EMBL/GenBank/DDBJ whole genome shotgun (WGS) entry which is preliminary data.</text>
</comment>
<evidence type="ECO:0000313" key="8">
    <source>
        <dbReference type="EMBL" id="GAA6196898.1"/>
    </source>
</evidence>
<dbReference type="InterPro" id="IPR020846">
    <property type="entry name" value="MFS_dom"/>
</dbReference>
<feature type="transmembrane region" description="Helical" evidence="6">
    <location>
        <begin position="133"/>
        <end position="155"/>
    </location>
</feature>
<feature type="transmembrane region" description="Helical" evidence="6">
    <location>
        <begin position="249"/>
        <end position="268"/>
    </location>
</feature>
<reference evidence="8 9" key="1">
    <citation type="submission" date="2024-04" db="EMBL/GenBank/DDBJ databases">
        <title>Draft genome sequence of Pseudophaeobacter arcticus NBRC 116598.</title>
        <authorList>
            <person name="Miyakawa T."/>
            <person name="Kusuya Y."/>
            <person name="Miura T."/>
        </authorList>
    </citation>
    <scope>NUCLEOTIDE SEQUENCE [LARGE SCALE GENOMIC DNA]</scope>
    <source>
        <strain evidence="8 9">SU-CL00105</strain>
    </source>
</reference>
<sequence>MRLPLFFVLTTVMIDAMGVGLIMPIMPNLLLEVQGGSLAEAAIWGSILSTVFAVMQFLFSPVLGSLSDALGRRPVLLVSLFVMALDYLVMALAGSLWLLLVGRIIGGITAATHATAGAYIADISKPTEKAANFGLLGAAFGAGFVMGPLIGGLLGELGTRAPFYAAAALAGLNFALGWFVMRETVTDARRRAFDWRRANPLGAFRALARIPGITGLLWVYFLYSVAIYVYPAIWSYFAAEQFAWQPRMIGISLAIYGICLALVQGGLLRYMVRWFGERRTVLWGQVFDFIAFGVLAVIGSGTLALMLIPIAALGAVVQPALQGMMSRVVADNQQGELQGVMTAVHALSMIVSPMMMASTFALFSNSETSYYLPGAPFLLALVLMAIGALVFLRIRPVVAENGTS</sequence>
<evidence type="ECO:0000256" key="1">
    <source>
        <dbReference type="ARBA" id="ARBA00004141"/>
    </source>
</evidence>
<proteinExistence type="predicted"/>
<feature type="transmembrane region" description="Helical" evidence="6">
    <location>
        <begin position="42"/>
        <end position="63"/>
    </location>
</feature>
<dbReference type="Pfam" id="PF07690">
    <property type="entry name" value="MFS_1"/>
    <property type="match status" value="1"/>
</dbReference>
<dbReference type="PANTHER" id="PTHR23504">
    <property type="entry name" value="MAJOR FACILITATOR SUPERFAMILY DOMAIN-CONTAINING PROTEIN 10"/>
    <property type="match status" value="1"/>
</dbReference>
<dbReference type="RefSeq" id="WP_353400246.1">
    <property type="nucleotide sequence ID" value="NZ_BAABWU010000008.1"/>
</dbReference>
<comment type="subcellular location">
    <subcellularLocation>
        <location evidence="1">Membrane</location>
        <topology evidence="1">Multi-pass membrane protein</topology>
    </subcellularLocation>
</comment>
<protein>
    <submittedName>
        <fullName evidence="8">Tetracycline resistance MFS efflux pump</fullName>
    </submittedName>
</protein>
<feature type="domain" description="Major facilitator superfamily (MFS) profile" evidence="7">
    <location>
        <begin position="4"/>
        <end position="399"/>
    </location>
</feature>
<accession>A0ABQ0AM29</accession>
<evidence type="ECO:0000256" key="2">
    <source>
        <dbReference type="ARBA" id="ARBA00022448"/>
    </source>
</evidence>
<keyword evidence="2" id="KW-0813">Transport</keyword>
<keyword evidence="4 6" id="KW-1133">Transmembrane helix</keyword>
<evidence type="ECO:0000256" key="6">
    <source>
        <dbReference type="SAM" id="Phobius"/>
    </source>
</evidence>
<keyword evidence="3 6" id="KW-0812">Transmembrane</keyword>
<dbReference type="Gene3D" id="1.20.1250.20">
    <property type="entry name" value="MFS general substrate transporter like domains"/>
    <property type="match status" value="1"/>
</dbReference>